<dbReference type="GeneID" id="111248252"/>
<keyword evidence="5" id="KW-1185">Reference proteome</keyword>
<sequence>MVKIGLELCAYLENLESLAPTDVAFVWYFKLKCGACGEVHDNIVSLEQSEKQAIPDKRGKANLVIKCKLCRRQNTIDILPDTIKPYSDSNKFQLIAGFECRGAEPIDFHPSNGWIAKTEKGSTFKEVDLSEKEWADYDEKQSQTVGVYELKWQFRRI</sequence>
<evidence type="ECO:0000313" key="4">
    <source>
        <dbReference type="EnsemblMetazoa" id="XP_022656004"/>
    </source>
</evidence>
<dbReference type="KEGG" id="vde:111248252"/>
<dbReference type="InterPro" id="IPR008584">
    <property type="entry name" value="CXXC_Zn-binding_euk"/>
</dbReference>
<organism evidence="4 5">
    <name type="scientific">Varroa destructor</name>
    <name type="common">Honeybee mite</name>
    <dbReference type="NCBI Taxonomy" id="109461"/>
    <lineage>
        <taxon>Eukaryota</taxon>
        <taxon>Metazoa</taxon>
        <taxon>Ecdysozoa</taxon>
        <taxon>Arthropoda</taxon>
        <taxon>Chelicerata</taxon>
        <taxon>Arachnida</taxon>
        <taxon>Acari</taxon>
        <taxon>Parasitiformes</taxon>
        <taxon>Mesostigmata</taxon>
        <taxon>Gamasina</taxon>
        <taxon>Dermanyssoidea</taxon>
        <taxon>Varroidae</taxon>
        <taxon>Varroa</taxon>
    </lineage>
</organism>
<dbReference type="EnsemblMetazoa" id="XM_022800271">
    <property type="protein sequence ID" value="XP_022656006"/>
    <property type="gene ID" value="LOC111248252"/>
</dbReference>
<proteinExistence type="inferred from homology"/>
<dbReference type="GO" id="GO:0008270">
    <property type="term" value="F:zinc ion binding"/>
    <property type="evidence" value="ECO:0007669"/>
    <property type="project" value="TreeGrafter"/>
</dbReference>
<dbReference type="SUPFAM" id="SSF141678">
    <property type="entry name" value="MAL13P1.257-like"/>
    <property type="match status" value="1"/>
</dbReference>
<protein>
    <submittedName>
        <fullName evidence="4">Uncharacterized protein</fullName>
    </submittedName>
</protein>
<dbReference type="FunCoup" id="A0A7M7JRB7">
    <property type="interactions" value="1001"/>
</dbReference>
<dbReference type="RefSeq" id="XP_022656002.1">
    <property type="nucleotide sequence ID" value="XM_022800267.1"/>
</dbReference>
<dbReference type="OMA" id="TAHFVWR"/>
<dbReference type="EnsemblMetazoa" id="XM_022800269">
    <property type="protein sequence ID" value="XP_022656004"/>
    <property type="gene ID" value="LOC111248252"/>
</dbReference>
<dbReference type="RefSeq" id="XP_022656005.1">
    <property type="nucleotide sequence ID" value="XM_022800270.1"/>
</dbReference>
<keyword evidence="3" id="KW-0862">Zinc</keyword>
<dbReference type="OrthoDB" id="10248838at2759"/>
<dbReference type="PANTHER" id="PTHR12857:SF0">
    <property type="entry name" value="CXXC MOTIF CONTAINING ZINC BINDING PROTEIN"/>
    <property type="match status" value="1"/>
</dbReference>
<evidence type="ECO:0000256" key="2">
    <source>
        <dbReference type="ARBA" id="ARBA00022723"/>
    </source>
</evidence>
<dbReference type="EnsemblMetazoa" id="XM_022800270">
    <property type="protein sequence ID" value="XP_022656005"/>
    <property type="gene ID" value="LOC111248252"/>
</dbReference>
<dbReference type="PANTHER" id="PTHR12857">
    <property type="entry name" value="CXXC MOTIF CONTAINING ZINC BINDING PROTEIN"/>
    <property type="match status" value="1"/>
</dbReference>
<comment type="similarity">
    <text evidence="1">Belongs to the UPF0587 family.</text>
</comment>
<dbReference type="Pfam" id="PF05907">
    <property type="entry name" value="CXXC_Zn-b_euk"/>
    <property type="match status" value="1"/>
</dbReference>
<dbReference type="AlphaFoldDB" id="A0A7M7JRB7"/>
<evidence type="ECO:0000313" key="5">
    <source>
        <dbReference type="Proteomes" id="UP000594260"/>
    </source>
</evidence>
<name>A0A7M7JRB7_VARDE</name>
<accession>A0A7M7JRB7</accession>
<dbReference type="EnsemblMetazoa" id="XM_022800268">
    <property type="protein sequence ID" value="XP_022656003"/>
    <property type="gene ID" value="LOC111248252"/>
</dbReference>
<dbReference type="EnsemblMetazoa" id="XM_022800267">
    <property type="protein sequence ID" value="XP_022656002"/>
    <property type="gene ID" value="LOC111248252"/>
</dbReference>
<dbReference type="InParanoid" id="A0A7M7JRB7"/>
<keyword evidence="2" id="KW-0479">Metal-binding</keyword>
<dbReference type="Proteomes" id="UP000594260">
    <property type="component" value="Unplaced"/>
</dbReference>
<dbReference type="RefSeq" id="XP_022656003.1">
    <property type="nucleotide sequence ID" value="XM_022800268.1"/>
</dbReference>
<evidence type="ECO:0000256" key="1">
    <source>
        <dbReference type="ARBA" id="ARBA00007818"/>
    </source>
</evidence>
<reference evidence="4" key="1">
    <citation type="submission" date="2021-01" db="UniProtKB">
        <authorList>
            <consortium name="EnsemblMetazoa"/>
        </authorList>
    </citation>
    <scope>IDENTIFICATION</scope>
</reference>
<evidence type="ECO:0000256" key="3">
    <source>
        <dbReference type="ARBA" id="ARBA00022833"/>
    </source>
</evidence>
<dbReference type="RefSeq" id="XP_022656006.1">
    <property type="nucleotide sequence ID" value="XM_022800271.1"/>
</dbReference>
<dbReference type="RefSeq" id="XP_022656004.1">
    <property type="nucleotide sequence ID" value="XM_022800269.1"/>
</dbReference>